<evidence type="ECO:0000313" key="2">
    <source>
        <dbReference type="Proteomes" id="UP000215914"/>
    </source>
</evidence>
<protein>
    <recommendedName>
        <fullName evidence="3">Retrotransposon gag domain-containing protein</fullName>
    </recommendedName>
</protein>
<gene>
    <name evidence="1" type="ORF">HannXRQ_Chr08g0222061</name>
</gene>
<dbReference type="EMBL" id="CM007897">
    <property type="protein sequence ID" value="OTG18339.1"/>
    <property type="molecule type" value="Genomic_DNA"/>
</dbReference>
<dbReference type="AlphaFoldDB" id="A0A251U5J5"/>
<name>A0A251U5J5_HELAN</name>
<reference evidence="2" key="1">
    <citation type="journal article" date="2017" name="Nature">
        <title>The sunflower genome provides insights into oil metabolism, flowering and Asterid evolution.</title>
        <authorList>
            <person name="Badouin H."/>
            <person name="Gouzy J."/>
            <person name="Grassa C.J."/>
            <person name="Murat F."/>
            <person name="Staton S.E."/>
            <person name="Cottret L."/>
            <person name="Lelandais-Briere C."/>
            <person name="Owens G.L."/>
            <person name="Carrere S."/>
            <person name="Mayjonade B."/>
            <person name="Legrand L."/>
            <person name="Gill N."/>
            <person name="Kane N.C."/>
            <person name="Bowers J.E."/>
            <person name="Hubner S."/>
            <person name="Bellec A."/>
            <person name="Berard A."/>
            <person name="Berges H."/>
            <person name="Blanchet N."/>
            <person name="Boniface M.C."/>
            <person name="Brunel D."/>
            <person name="Catrice O."/>
            <person name="Chaidir N."/>
            <person name="Claudel C."/>
            <person name="Donnadieu C."/>
            <person name="Faraut T."/>
            <person name="Fievet G."/>
            <person name="Helmstetter N."/>
            <person name="King M."/>
            <person name="Knapp S.J."/>
            <person name="Lai Z."/>
            <person name="Le Paslier M.C."/>
            <person name="Lippi Y."/>
            <person name="Lorenzon L."/>
            <person name="Mandel J.R."/>
            <person name="Marage G."/>
            <person name="Marchand G."/>
            <person name="Marquand E."/>
            <person name="Bret-Mestries E."/>
            <person name="Morien E."/>
            <person name="Nambeesan S."/>
            <person name="Nguyen T."/>
            <person name="Pegot-Espagnet P."/>
            <person name="Pouilly N."/>
            <person name="Raftis F."/>
            <person name="Sallet E."/>
            <person name="Schiex T."/>
            <person name="Thomas J."/>
            <person name="Vandecasteele C."/>
            <person name="Vares D."/>
            <person name="Vear F."/>
            <person name="Vautrin S."/>
            <person name="Crespi M."/>
            <person name="Mangin B."/>
            <person name="Burke J.M."/>
            <person name="Salse J."/>
            <person name="Munos S."/>
            <person name="Vincourt P."/>
            <person name="Rieseberg L.H."/>
            <person name="Langlade N.B."/>
        </authorList>
    </citation>
    <scope>NUCLEOTIDE SEQUENCE [LARGE SCALE GENOMIC DNA]</scope>
    <source>
        <strain evidence="2">cv. SF193</strain>
    </source>
</reference>
<proteinExistence type="predicted"/>
<evidence type="ECO:0008006" key="3">
    <source>
        <dbReference type="Google" id="ProtNLM"/>
    </source>
</evidence>
<organism evidence="1 2">
    <name type="scientific">Helianthus annuus</name>
    <name type="common">Common sunflower</name>
    <dbReference type="NCBI Taxonomy" id="4232"/>
    <lineage>
        <taxon>Eukaryota</taxon>
        <taxon>Viridiplantae</taxon>
        <taxon>Streptophyta</taxon>
        <taxon>Embryophyta</taxon>
        <taxon>Tracheophyta</taxon>
        <taxon>Spermatophyta</taxon>
        <taxon>Magnoliopsida</taxon>
        <taxon>eudicotyledons</taxon>
        <taxon>Gunneridae</taxon>
        <taxon>Pentapetalae</taxon>
        <taxon>asterids</taxon>
        <taxon>campanulids</taxon>
        <taxon>Asterales</taxon>
        <taxon>Asteraceae</taxon>
        <taxon>Asteroideae</taxon>
        <taxon>Heliantheae alliance</taxon>
        <taxon>Heliantheae</taxon>
        <taxon>Helianthus</taxon>
    </lineage>
</organism>
<dbReference type="Proteomes" id="UP000215914">
    <property type="component" value="Chromosome 8"/>
</dbReference>
<keyword evidence="2" id="KW-1185">Reference proteome</keyword>
<sequence length="101" mass="11650">MIKSCTHQICLKNEHLNGGTLCYKLKEEIGLMLLLWEEFKNLVERKFCPKYEKEQMANKFLSHRMLGVDCRGYTSTFFKYARIVPSLASPEPVLIFVTSGG</sequence>
<evidence type="ECO:0000313" key="1">
    <source>
        <dbReference type="EMBL" id="OTG18339.1"/>
    </source>
</evidence>
<accession>A0A251U5J5</accession>
<dbReference type="InParanoid" id="A0A251U5J5"/>